<gene>
    <name evidence="2" type="ORF">JOD17_001465</name>
</gene>
<keyword evidence="1" id="KW-0472">Membrane</keyword>
<name>A0ABS2PAM6_9BACL</name>
<dbReference type="RefSeq" id="WP_204696552.1">
    <property type="nucleotide sequence ID" value="NZ_JAFBEC010000003.1"/>
</dbReference>
<sequence length="165" mass="18037">MSAIVLYIIVFIIAATPFLESTLIIPIGILAGLNPWSVTMISIIGNLMTFLIAITLSEQFIKWLENRPKNKKNEKSDKKKKAVKLLKRYGLPGLAAIHPVTVGSSHATALIARSLGASKKSTTLWIGGSIIVWAIVFAVLSIVGADFIYSQIDSDGLLNRWFNLN</sequence>
<feature type="transmembrane region" description="Helical" evidence="1">
    <location>
        <begin position="124"/>
        <end position="149"/>
    </location>
</feature>
<proteinExistence type="predicted"/>
<feature type="transmembrane region" description="Helical" evidence="1">
    <location>
        <begin position="36"/>
        <end position="57"/>
    </location>
</feature>
<dbReference type="Proteomes" id="UP000741863">
    <property type="component" value="Unassembled WGS sequence"/>
</dbReference>
<comment type="caution">
    <text evidence="2">The sequence shown here is derived from an EMBL/GenBank/DDBJ whole genome shotgun (WGS) entry which is preliminary data.</text>
</comment>
<keyword evidence="3" id="KW-1185">Reference proteome</keyword>
<dbReference type="InterPro" id="IPR009577">
    <property type="entry name" value="Sm_multidrug_ex"/>
</dbReference>
<keyword evidence="1" id="KW-1133">Transmembrane helix</keyword>
<protein>
    <submittedName>
        <fullName evidence="2">Membrane protein</fullName>
    </submittedName>
</protein>
<evidence type="ECO:0000256" key="1">
    <source>
        <dbReference type="SAM" id="Phobius"/>
    </source>
</evidence>
<feature type="transmembrane region" description="Helical" evidence="1">
    <location>
        <begin position="89"/>
        <end position="112"/>
    </location>
</feature>
<organism evidence="2 3">
    <name type="scientific">Geomicrobium sediminis</name>
    <dbReference type="NCBI Taxonomy" id="1347788"/>
    <lineage>
        <taxon>Bacteria</taxon>
        <taxon>Bacillati</taxon>
        <taxon>Bacillota</taxon>
        <taxon>Bacilli</taxon>
        <taxon>Bacillales</taxon>
        <taxon>Geomicrobium</taxon>
    </lineage>
</organism>
<dbReference type="Pfam" id="PF06695">
    <property type="entry name" value="Sm_multidrug_ex"/>
    <property type="match status" value="1"/>
</dbReference>
<keyword evidence="1" id="KW-0812">Transmembrane</keyword>
<evidence type="ECO:0000313" key="3">
    <source>
        <dbReference type="Proteomes" id="UP000741863"/>
    </source>
</evidence>
<accession>A0ABS2PAM6</accession>
<feature type="transmembrane region" description="Helical" evidence="1">
    <location>
        <begin position="7"/>
        <end position="30"/>
    </location>
</feature>
<reference evidence="2 3" key="1">
    <citation type="submission" date="2021-01" db="EMBL/GenBank/DDBJ databases">
        <title>Genomic Encyclopedia of Type Strains, Phase IV (KMG-IV): sequencing the most valuable type-strain genomes for metagenomic binning, comparative biology and taxonomic classification.</title>
        <authorList>
            <person name="Goeker M."/>
        </authorList>
    </citation>
    <scope>NUCLEOTIDE SEQUENCE [LARGE SCALE GENOMIC DNA]</scope>
    <source>
        <strain evidence="2 3">DSM 25540</strain>
    </source>
</reference>
<evidence type="ECO:0000313" key="2">
    <source>
        <dbReference type="EMBL" id="MBM7632372.1"/>
    </source>
</evidence>
<dbReference type="EMBL" id="JAFBEC010000003">
    <property type="protein sequence ID" value="MBM7632372.1"/>
    <property type="molecule type" value="Genomic_DNA"/>
</dbReference>